<feature type="transmembrane region" description="Helical" evidence="1">
    <location>
        <begin position="104"/>
        <end position="125"/>
    </location>
</feature>
<feature type="transmembrane region" description="Helical" evidence="1">
    <location>
        <begin position="146"/>
        <end position="169"/>
    </location>
</feature>
<feature type="transmembrane region" description="Helical" evidence="1">
    <location>
        <begin position="7"/>
        <end position="25"/>
    </location>
</feature>
<feature type="transmembrane region" description="Helical" evidence="1">
    <location>
        <begin position="52"/>
        <end position="71"/>
    </location>
</feature>
<feature type="transmembrane region" description="Helical" evidence="1">
    <location>
        <begin position="78"/>
        <end position="98"/>
    </location>
</feature>
<name>A0AAW9A3V0_9BACL</name>
<keyword evidence="1" id="KW-1133">Transmembrane helix</keyword>
<dbReference type="Proteomes" id="UP001271648">
    <property type="component" value="Unassembled WGS sequence"/>
</dbReference>
<keyword evidence="1" id="KW-0812">Transmembrane</keyword>
<evidence type="ECO:0000313" key="2">
    <source>
        <dbReference type="EMBL" id="MDW0115617.1"/>
    </source>
</evidence>
<gene>
    <name evidence="2" type="ORF">QTL97_01530</name>
</gene>
<dbReference type="RefSeq" id="WP_317940066.1">
    <property type="nucleotide sequence ID" value="NZ_JAUBDJ010000001.1"/>
</dbReference>
<organism evidence="2 3">
    <name type="scientific">Sporosarcina thermotolerans</name>
    <dbReference type="NCBI Taxonomy" id="633404"/>
    <lineage>
        <taxon>Bacteria</taxon>
        <taxon>Bacillati</taxon>
        <taxon>Bacillota</taxon>
        <taxon>Bacilli</taxon>
        <taxon>Bacillales</taxon>
        <taxon>Caryophanaceae</taxon>
        <taxon>Sporosarcina</taxon>
    </lineage>
</organism>
<evidence type="ECO:0000256" key="1">
    <source>
        <dbReference type="SAM" id="Phobius"/>
    </source>
</evidence>
<dbReference type="AlphaFoldDB" id="A0AAW9A3V0"/>
<protein>
    <submittedName>
        <fullName evidence="2">Uncharacterized protein</fullName>
    </submittedName>
</protein>
<keyword evidence="1" id="KW-0472">Membrane</keyword>
<sequence>MVRSLSFIHLFIVLAVGYIGGALLFREIPVVASENWIGFFDPRVISSSEGSFIRPLLTLIIFFVVAFLLSMNSKTRHAILFVGAVKCVLFGLSSSYLLSSGMKLWAYTIWWFPFQLVSSYLYLVYCNVLSPPFFNRISRKGRNLQAVPFLAGLCLLIFLIEMTIFHFLIK</sequence>
<reference evidence="2 3" key="1">
    <citation type="submission" date="2023-06" db="EMBL/GenBank/DDBJ databases">
        <title>Sporosarcina sp. nov., isolated from Korean traditional fermented seafood 'Jeotgal'.</title>
        <authorList>
            <person name="Yang A.I."/>
            <person name="Shin N.-R."/>
        </authorList>
    </citation>
    <scope>NUCLEOTIDE SEQUENCE [LARGE SCALE GENOMIC DNA]</scope>
    <source>
        <strain evidence="2 3">KCTC43456</strain>
    </source>
</reference>
<proteinExistence type="predicted"/>
<keyword evidence="3" id="KW-1185">Reference proteome</keyword>
<accession>A0AAW9A3V0</accession>
<comment type="caution">
    <text evidence="2">The sequence shown here is derived from an EMBL/GenBank/DDBJ whole genome shotgun (WGS) entry which is preliminary data.</text>
</comment>
<evidence type="ECO:0000313" key="3">
    <source>
        <dbReference type="Proteomes" id="UP001271648"/>
    </source>
</evidence>
<dbReference type="EMBL" id="JAUBDJ010000001">
    <property type="protein sequence ID" value="MDW0115617.1"/>
    <property type="molecule type" value="Genomic_DNA"/>
</dbReference>